<evidence type="ECO:0000259" key="1">
    <source>
        <dbReference type="Pfam" id="PF06742"/>
    </source>
</evidence>
<gene>
    <name evidence="2" type="ORF">Q4610_17085</name>
</gene>
<dbReference type="Proteomes" id="UP001176471">
    <property type="component" value="Unassembled WGS sequence"/>
</dbReference>
<dbReference type="InterPro" id="IPR010621">
    <property type="entry name" value="DUF1214"/>
</dbReference>
<dbReference type="RefSeq" id="WP_304537183.1">
    <property type="nucleotide sequence ID" value="NZ_JAUQOM010000011.1"/>
</dbReference>
<organism evidence="2 3">
    <name type="scientific">Sphingobium cyanobacteriorum</name>
    <dbReference type="NCBI Taxonomy" id="3063954"/>
    <lineage>
        <taxon>Bacteria</taxon>
        <taxon>Pseudomonadati</taxon>
        <taxon>Pseudomonadota</taxon>
        <taxon>Alphaproteobacteria</taxon>
        <taxon>Sphingomonadales</taxon>
        <taxon>Sphingomonadaceae</taxon>
        <taxon>Sphingobium</taxon>
    </lineage>
</organism>
<proteinExistence type="predicted"/>
<reference evidence="2" key="1">
    <citation type="submission" date="2023-07" db="EMBL/GenBank/DDBJ databases">
        <title>Bacterial whole genome sequence for Sphingobium sp. HBC34.</title>
        <authorList>
            <person name="Le V."/>
            <person name="Ko S.-R."/>
            <person name="Ahn C.-Y."/>
            <person name="Oh H.-M."/>
        </authorList>
    </citation>
    <scope>NUCLEOTIDE SEQUENCE</scope>
    <source>
        <strain evidence="2">HBC34</strain>
    </source>
</reference>
<keyword evidence="3" id="KW-1185">Reference proteome</keyword>
<feature type="domain" description="DUF1214" evidence="1">
    <location>
        <begin position="295"/>
        <end position="364"/>
    </location>
</feature>
<dbReference type="EMBL" id="JAUQOM010000011">
    <property type="protein sequence ID" value="MDO7836765.1"/>
    <property type="molecule type" value="Genomic_DNA"/>
</dbReference>
<dbReference type="Pfam" id="PF06742">
    <property type="entry name" value="DUF1214"/>
    <property type="match status" value="1"/>
</dbReference>
<name>A0ABT8ZQG9_9SPHN</name>
<evidence type="ECO:0000313" key="3">
    <source>
        <dbReference type="Proteomes" id="UP001176471"/>
    </source>
</evidence>
<sequence>MARTIADWIKTDGYFLSSRNPIANADQIWVEQQALCLRARDDVKAATLKAKFLWATVSETVSDQAKALLDDFIQEYALNYINKACNSDAEHPRIFQNWMIAHDWFGHHSPSCRIGGDNPDNGYRLIPVAHGGHYRIDGQRLGTGPADVTWTIVGNPGTSITLASLTCEDFEVADDGSFTVTIDDQPANGRSNHLQTQRGAMFLFIRDALGDWDSERPNALRVTRLNPTGVAPISEDEMAYRAIEWMLGDVPLYYWFTMLTHGKPPNRLIRPASSGGVGGLRSQFGCYGTLRIGDDEAYVIKVNGGNAAFRDIVVHDWWHRSIAPNLSTGSLNNAQIAADADGHFTFAIGPTDPGIHNWLDTGGLNETILLHRWQGVPSDTPEDQLPCLISEQLVKLADIEAATAGAKACTAAEREQQIAQRRTSWAGRLEL</sequence>
<evidence type="ECO:0000313" key="2">
    <source>
        <dbReference type="EMBL" id="MDO7836765.1"/>
    </source>
</evidence>
<protein>
    <submittedName>
        <fullName evidence="2">DUF1214 domain-containing protein</fullName>
    </submittedName>
</protein>
<comment type="caution">
    <text evidence="2">The sequence shown here is derived from an EMBL/GenBank/DDBJ whole genome shotgun (WGS) entry which is preliminary data.</text>
</comment>
<accession>A0ABT8ZQG9</accession>